<organism evidence="1 2">
    <name type="scientific">Zhongshania antarctica</name>
    <dbReference type="NCBI Taxonomy" id="641702"/>
    <lineage>
        <taxon>Bacteria</taxon>
        <taxon>Pseudomonadati</taxon>
        <taxon>Pseudomonadota</taxon>
        <taxon>Gammaproteobacteria</taxon>
        <taxon>Cellvibrionales</taxon>
        <taxon>Spongiibacteraceae</taxon>
        <taxon>Zhongshania</taxon>
    </lineage>
</organism>
<evidence type="ECO:0000313" key="1">
    <source>
        <dbReference type="EMBL" id="MBB5188643.1"/>
    </source>
</evidence>
<gene>
    <name evidence="1" type="ORF">HNQ57_002933</name>
</gene>
<comment type="caution">
    <text evidence="1">The sequence shown here is derived from an EMBL/GenBank/DDBJ whole genome shotgun (WGS) entry which is preliminary data.</text>
</comment>
<sequence>MVMVQLPNTASGSNSFMLLKLGQTLINNNEEVL</sequence>
<proteinExistence type="predicted"/>
<name>A0A840R860_9GAMM</name>
<accession>A0A840R860</accession>
<dbReference type="AlphaFoldDB" id="A0A840R860"/>
<dbReference type="EMBL" id="JACHHW010000008">
    <property type="protein sequence ID" value="MBB5188643.1"/>
    <property type="molecule type" value="Genomic_DNA"/>
</dbReference>
<dbReference type="Proteomes" id="UP000536640">
    <property type="component" value="Unassembled WGS sequence"/>
</dbReference>
<keyword evidence="2" id="KW-1185">Reference proteome</keyword>
<reference evidence="1 2" key="1">
    <citation type="submission" date="2020-08" db="EMBL/GenBank/DDBJ databases">
        <title>Genomic Encyclopedia of Type Strains, Phase IV (KMG-IV): sequencing the most valuable type-strain genomes for metagenomic binning, comparative biology and taxonomic classification.</title>
        <authorList>
            <person name="Goeker M."/>
        </authorList>
    </citation>
    <scope>NUCLEOTIDE SEQUENCE [LARGE SCALE GENOMIC DNA]</scope>
    <source>
        <strain evidence="1 2">DSM 25701</strain>
    </source>
</reference>
<evidence type="ECO:0000313" key="2">
    <source>
        <dbReference type="Proteomes" id="UP000536640"/>
    </source>
</evidence>
<protein>
    <submittedName>
        <fullName evidence="1">Uncharacterized protein</fullName>
    </submittedName>
</protein>